<dbReference type="InterPro" id="IPR001054">
    <property type="entry name" value="A/G_cyclase"/>
</dbReference>
<dbReference type="InterPro" id="IPR018297">
    <property type="entry name" value="A/G_cyclase_CS"/>
</dbReference>
<reference evidence="16 17" key="1">
    <citation type="submission" date="2021-06" db="EMBL/GenBank/DDBJ databases">
        <title>Caerostris extrusa draft genome.</title>
        <authorList>
            <person name="Kono N."/>
            <person name="Arakawa K."/>
        </authorList>
    </citation>
    <scope>NUCLEOTIDE SEQUENCE [LARGE SCALE GENOMIC DNA]</scope>
</reference>
<keyword evidence="5" id="KW-0812">Transmembrane</keyword>
<dbReference type="Pfam" id="PF00211">
    <property type="entry name" value="Guanylate_cyc"/>
    <property type="match status" value="1"/>
</dbReference>
<comment type="caution">
    <text evidence="16">The sequence shown here is derived from an EMBL/GenBank/DDBJ whole genome shotgun (WGS) entry which is preliminary data.</text>
</comment>
<evidence type="ECO:0000259" key="15">
    <source>
        <dbReference type="PROSITE" id="PS50125"/>
    </source>
</evidence>
<name>A0AAV4RLT9_CAEEX</name>
<dbReference type="Gene3D" id="3.30.70.1230">
    <property type="entry name" value="Nucleotide cyclase"/>
    <property type="match status" value="1"/>
</dbReference>
<comment type="similarity">
    <text evidence="14">Belongs to the adenylyl cyclase class-4/guanylyl cyclase family.</text>
</comment>
<evidence type="ECO:0000256" key="8">
    <source>
        <dbReference type="ARBA" id="ARBA00022840"/>
    </source>
</evidence>
<comment type="subcellular location">
    <subcellularLocation>
        <location evidence="3">Membrane</location>
        <topology evidence="3">Multi-pass membrane protein</topology>
    </subcellularLocation>
</comment>
<dbReference type="GO" id="GO:0007189">
    <property type="term" value="P:adenylate cyclase-activating G protein-coupled receptor signaling pathway"/>
    <property type="evidence" value="ECO:0007669"/>
    <property type="project" value="TreeGrafter"/>
</dbReference>
<dbReference type="Proteomes" id="UP001054945">
    <property type="component" value="Unassembled WGS sequence"/>
</dbReference>
<dbReference type="PANTHER" id="PTHR45627:SF30">
    <property type="entry name" value="ADENYLATE CYCLASE TYPE 3"/>
    <property type="match status" value="1"/>
</dbReference>
<dbReference type="PANTHER" id="PTHR45627">
    <property type="entry name" value="ADENYLATE CYCLASE TYPE 1"/>
    <property type="match status" value="1"/>
</dbReference>
<organism evidence="16 17">
    <name type="scientific">Caerostris extrusa</name>
    <name type="common">Bark spider</name>
    <name type="synonym">Caerostris bankana</name>
    <dbReference type="NCBI Taxonomy" id="172846"/>
    <lineage>
        <taxon>Eukaryota</taxon>
        <taxon>Metazoa</taxon>
        <taxon>Ecdysozoa</taxon>
        <taxon>Arthropoda</taxon>
        <taxon>Chelicerata</taxon>
        <taxon>Arachnida</taxon>
        <taxon>Araneae</taxon>
        <taxon>Araneomorphae</taxon>
        <taxon>Entelegynae</taxon>
        <taxon>Araneoidea</taxon>
        <taxon>Araneidae</taxon>
        <taxon>Caerostris</taxon>
    </lineage>
</organism>
<dbReference type="AlphaFoldDB" id="A0AAV4RLT9"/>
<keyword evidence="12" id="KW-0472">Membrane</keyword>
<keyword evidence="9" id="KW-0460">Magnesium</keyword>
<evidence type="ECO:0000313" key="17">
    <source>
        <dbReference type="Proteomes" id="UP001054945"/>
    </source>
</evidence>
<dbReference type="EC" id="4.6.1.1" evidence="4"/>
<keyword evidence="8" id="KW-0067">ATP-binding</keyword>
<keyword evidence="6" id="KW-0479">Metal-binding</keyword>
<dbReference type="GO" id="GO:0005524">
    <property type="term" value="F:ATP binding"/>
    <property type="evidence" value="ECO:0007669"/>
    <property type="project" value="UniProtKB-KW"/>
</dbReference>
<protein>
    <recommendedName>
        <fullName evidence="4">adenylate cyclase</fullName>
        <ecNumber evidence="4">4.6.1.1</ecNumber>
    </recommendedName>
</protein>
<comment type="cofactor">
    <cofactor evidence="2">
        <name>Mg(2+)</name>
        <dbReference type="ChEBI" id="CHEBI:18420"/>
    </cofactor>
</comment>
<keyword evidence="11" id="KW-0115">cAMP biosynthesis</keyword>
<dbReference type="GO" id="GO:0046872">
    <property type="term" value="F:metal ion binding"/>
    <property type="evidence" value="ECO:0007669"/>
    <property type="project" value="UniProtKB-KW"/>
</dbReference>
<evidence type="ECO:0000256" key="7">
    <source>
        <dbReference type="ARBA" id="ARBA00022741"/>
    </source>
</evidence>
<gene>
    <name evidence="16" type="primary">Adcy3</name>
    <name evidence="16" type="ORF">CEXT_651481</name>
</gene>
<dbReference type="GO" id="GO:0006171">
    <property type="term" value="P:cAMP biosynthetic process"/>
    <property type="evidence" value="ECO:0007669"/>
    <property type="project" value="UniProtKB-KW"/>
</dbReference>
<feature type="domain" description="Guanylate cyclase" evidence="15">
    <location>
        <begin position="1"/>
        <end position="87"/>
    </location>
</feature>
<evidence type="ECO:0000256" key="12">
    <source>
        <dbReference type="ARBA" id="ARBA00023136"/>
    </source>
</evidence>
<sequence length="150" mass="16203">MAASGLTEDYNYNPNMPVKEKWAHLAQLTEFALTLKETLTNINKESFNNFLLRMGINQGPITAGVIGARKPHYDMWGNTVNVSSRMESTGKAGCIQSSGCAKSLNIGLMSTIIGSGTLVVEETACCILEEFDCCLSNEVCGSQKVEKAIS</sequence>
<keyword evidence="7" id="KW-0547">Nucleotide-binding</keyword>
<dbReference type="PROSITE" id="PS00452">
    <property type="entry name" value="GUANYLATE_CYCLASE_1"/>
    <property type="match status" value="1"/>
</dbReference>
<dbReference type="GO" id="GO:0004016">
    <property type="term" value="F:adenylate cyclase activity"/>
    <property type="evidence" value="ECO:0007669"/>
    <property type="project" value="UniProtKB-EC"/>
</dbReference>
<evidence type="ECO:0000313" key="16">
    <source>
        <dbReference type="EMBL" id="GIY23228.1"/>
    </source>
</evidence>
<evidence type="ECO:0000256" key="13">
    <source>
        <dbReference type="ARBA" id="ARBA00023239"/>
    </source>
</evidence>
<evidence type="ECO:0000256" key="5">
    <source>
        <dbReference type="ARBA" id="ARBA00022692"/>
    </source>
</evidence>
<dbReference type="SUPFAM" id="SSF55073">
    <property type="entry name" value="Nucleotide cyclase"/>
    <property type="match status" value="1"/>
</dbReference>
<evidence type="ECO:0000256" key="14">
    <source>
        <dbReference type="RuleBase" id="RU000405"/>
    </source>
</evidence>
<evidence type="ECO:0000256" key="10">
    <source>
        <dbReference type="ARBA" id="ARBA00022989"/>
    </source>
</evidence>
<dbReference type="EMBL" id="BPLR01008249">
    <property type="protein sequence ID" value="GIY23228.1"/>
    <property type="molecule type" value="Genomic_DNA"/>
</dbReference>
<keyword evidence="13 14" id="KW-0456">Lyase</keyword>
<evidence type="ECO:0000256" key="11">
    <source>
        <dbReference type="ARBA" id="ARBA00022998"/>
    </source>
</evidence>
<dbReference type="InterPro" id="IPR029787">
    <property type="entry name" value="Nucleotide_cyclase"/>
</dbReference>
<evidence type="ECO:0000256" key="2">
    <source>
        <dbReference type="ARBA" id="ARBA00001946"/>
    </source>
</evidence>
<proteinExistence type="inferred from homology"/>
<dbReference type="PROSITE" id="PS50125">
    <property type="entry name" value="GUANYLATE_CYCLASE_2"/>
    <property type="match status" value="1"/>
</dbReference>
<dbReference type="GO" id="GO:0005886">
    <property type="term" value="C:plasma membrane"/>
    <property type="evidence" value="ECO:0007669"/>
    <property type="project" value="TreeGrafter"/>
</dbReference>
<dbReference type="GO" id="GO:0035556">
    <property type="term" value="P:intracellular signal transduction"/>
    <property type="evidence" value="ECO:0007669"/>
    <property type="project" value="InterPro"/>
</dbReference>
<evidence type="ECO:0000256" key="9">
    <source>
        <dbReference type="ARBA" id="ARBA00022842"/>
    </source>
</evidence>
<evidence type="ECO:0000256" key="4">
    <source>
        <dbReference type="ARBA" id="ARBA00012201"/>
    </source>
</evidence>
<evidence type="ECO:0000256" key="6">
    <source>
        <dbReference type="ARBA" id="ARBA00022723"/>
    </source>
</evidence>
<accession>A0AAV4RLT9</accession>
<dbReference type="CDD" id="cd07302">
    <property type="entry name" value="CHD"/>
    <property type="match status" value="1"/>
</dbReference>
<keyword evidence="10" id="KW-1133">Transmembrane helix</keyword>
<comment type="catalytic activity">
    <reaction evidence="1">
        <text>ATP = 3',5'-cyclic AMP + diphosphate</text>
        <dbReference type="Rhea" id="RHEA:15389"/>
        <dbReference type="ChEBI" id="CHEBI:30616"/>
        <dbReference type="ChEBI" id="CHEBI:33019"/>
        <dbReference type="ChEBI" id="CHEBI:58165"/>
        <dbReference type="EC" id="4.6.1.1"/>
    </reaction>
</comment>
<evidence type="ECO:0000256" key="1">
    <source>
        <dbReference type="ARBA" id="ARBA00001593"/>
    </source>
</evidence>
<keyword evidence="17" id="KW-1185">Reference proteome</keyword>
<evidence type="ECO:0000256" key="3">
    <source>
        <dbReference type="ARBA" id="ARBA00004141"/>
    </source>
</evidence>